<sequence>MSSILSCNFCRKWTGRKIILALTVLVGVILFSDRNPALQAETLLAAGEGTIDDTGEIVHDIRSKKSQNEESLNNLALKYGLVQNRSVNASLKNISLRLSPYFDHPEFRLRVVILDRDKVMAYLLNSQTLVLTRGMVYSGLLENTDQVAGVLAYLLAEKLFGRLAEEGKEILSPTETGIDNPHKKPVMKPILYAALAMVQAGYHYQGIIDAVTLLGKARKDPVLQSMGGYLLSKKRKILRGAAFYFEGQTAVLVHHNMTAIYDLSRFLSTFPLSVGGHFLLGQAYYQSFAETRPYSFQRFLFLDDPVPILRTQETPLDIGALDAAESEWDLALKLSPAYIPALNGKGRIFLLKGDEKGARSYFRKAYDLAGNSPWYRADYALALIMANHVTRGERMLRKSLKEADWDPRLEYDLAVWDVTRGKRPAAQKIFHSLSRLPGWRFLIRGTHPEIVSGEQERETGRSRARRRTDKPFFLNPGETMENVQKKIGLPKSPPVEMYGRTIWFYSGKGIRLVFHGKYLYYAIFEKKWDNRDIGGFYIGKKYDPQEPGIVKPSWVVPFGRSTYLVFKKSFGYVAVTEKNDRISRVLVSVLPPNATVSQDSIKSGPVSSPK</sequence>
<evidence type="ECO:0000313" key="1">
    <source>
        <dbReference type="EMBL" id="AIA30693.1"/>
    </source>
</evidence>
<dbReference type="Gene3D" id="1.25.40.10">
    <property type="entry name" value="Tetratricopeptide repeat domain"/>
    <property type="match status" value="1"/>
</dbReference>
<name>A0A059XV34_9BACT</name>
<reference evidence="2" key="1">
    <citation type="submission" date="2014-02" db="EMBL/GenBank/DDBJ databases">
        <title>Complete genome sequence and comparative genomic analysis of the nitrogen-fixing bacterium Leptospirillum ferriphilum YSK.</title>
        <authorList>
            <person name="Guo X."/>
            <person name="Yin H."/>
            <person name="Liang Y."/>
            <person name="Hu Q."/>
            <person name="Ma L."/>
            <person name="Xiao Y."/>
            <person name="Zhang X."/>
            <person name="Qiu G."/>
            <person name="Liu X."/>
        </authorList>
    </citation>
    <scope>NUCLEOTIDE SEQUENCE [LARGE SCALE GENOMIC DNA]</scope>
    <source>
        <strain evidence="2">YSK</strain>
    </source>
</reference>
<dbReference type="Proteomes" id="UP000027059">
    <property type="component" value="Chromosome"/>
</dbReference>
<protein>
    <submittedName>
        <fullName evidence="1">Uncharacterized protein</fullName>
    </submittedName>
</protein>
<dbReference type="AlphaFoldDB" id="A0A059XV34"/>
<dbReference type="SUPFAM" id="SSF48452">
    <property type="entry name" value="TPR-like"/>
    <property type="match status" value="1"/>
</dbReference>
<accession>A0A059XV34</accession>
<organism evidence="1 2">
    <name type="scientific">Leptospirillum ferriphilum YSK</name>
    <dbReference type="NCBI Taxonomy" id="1441628"/>
    <lineage>
        <taxon>Bacteria</taxon>
        <taxon>Pseudomonadati</taxon>
        <taxon>Nitrospirota</taxon>
        <taxon>Nitrospiria</taxon>
        <taxon>Nitrospirales</taxon>
        <taxon>Nitrospiraceae</taxon>
        <taxon>Leptospirillum</taxon>
    </lineage>
</organism>
<keyword evidence="2" id="KW-1185">Reference proteome</keyword>
<proteinExistence type="predicted"/>
<gene>
    <name evidence="1" type="ORF">Y981_07790</name>
</gene>
<evidence type="ECO:0000313" key="2">
    <source>
        <dbReference type="Proteomes" id="UP000027059"/>
    </source>
</evidence>
<dbReference type="HOGENOM" id="CLU_450409_0_0_0"/>
<dbReference type="RefSeq" id="WP_238974257.1">
    <property type="nucleotide sequence ID" value="NZ_CP007243.1"/>
</dbReference>
<dbReference type="KEGG" id="lfp:Y981_07790"/>
<reference evidence="1 2" key="2">
    <citation type="journal article" date="2015" name="Biomed. Res. Int.">
        <title>Effects of Arsenite Resistance on the Growth and Functional Gene Expression of Leptospirillum ferriphilum and Acidithiobacillus thiooxidans in Pure Culture and Coculture.</title>
        <authorList>
            <person name="Jiang H."/>
            <person name="Liang Y."/>
            <person name="Yin H."/>
            <person name="Xiao Y."/>
            <person name="Guo X."/>
            <person name="Xu Y."/>
            <person name="Hu Q."/>
            <person name="Liu H."/>
            <person name="Liu X."/>
        </authorList>
    </citation>
    <scope>NUCLEOTIDE SEQUENCE [LARGE SCALE GENOMIC DNA]</scope>
    <source>
        <strain evidence="1 2">YSK</strain>
    </source>
</reference>
<dbReference type="InterPro" id="IPR011990">
    <property type="entry name" value="TPR-like_helical_dom_sf"/>
</dbReference>
<dbReference type="EMBL" id="CP007243">
    <property type="protein sequence ID" value="AIA30693.1"/>
    <property type="molecule type" value="Genomic_DNA"/>
</dbReference>